<evidence type="ECO:0000313" key="7">
    <source>
        <dbReference type="EMBL" id="GAA4832518.1"/>
    </source>
</evidence>
<keyword evidence="2" id="KW-0349">Heme</keyword>
<dbReference type="SUPFAM" id="SSF48695">
    <property type="entry name" value="Multiheme cytochromes"/>
    <property type="match status" value="1"/>
</dbReference>
<evidence type="ECO:0000313" key="8">
    <source>
        <dbReference type="Proteomes" id="UP001500298"/>
    </source>
</evidence>
<keyword evidence="6" id="KW-1133">Transmembrane helix</keyword>
<feature type="transmembrane region" description="Helical" evidence="6">
    <location>
        <begin position="6"/>
        <end position="24"/>
    </location>
</feature>
<keyword evidence="1" id="KW-0813">Transport</keyword>
<evidence type="ECO:0000256" key="1">
    <source>
        <dbReference type="ARBA" id="ARBA00022448"/>
    </source>
</evidence>
<organism evidence="7 8">
    <name type="scientific">Algivirga pacifica</name>
    <dbReference type="NCBI Taxonomy" id="1162670"/>
    <lineage>
        <taxon>Bacteria</taxon>
        <taxon>Pseudomonadati</taxon>
        <taxon>Bacteroidota</taxon>
        <taxon>Cytophagia</taxon>
        <taxon>Cytophagales</taxon>
        <taxon>Flammeovirgaceae</taxon>
        <taxon>Algivirga</taxon>
    </lineage>
</organism>
<evidence type="ECO:0000256" key="6">
    <source>
        <dbReference type="SAM" id="Phobius"/>
    </source>
</evidence>
<evidence type="ECO:0000256" key="5">
    <source>
        <dbReference type="ARBA" id="ARBA00023004"/>
    </source>
</evidence>
<dbReference type="Gene3D" id="1.10.3820.10">
    <property type="entry name" value="Di-heme elbow motif domain"/>
    <property type="match status" value="1"/>
</dbReference>
<name>A0ABP9DCS6_9BACT</name>
<keyword evidence="8" id="KW-1185">Reference proteome</keyword>
<dbReference type="EMBL" id="BAABJX010000026">
    <property type="protein sequence ID" value="GAA4832518.1"/>
    <property type="molecule type" value="Genomic_DNA"/>
</dbReference>
<proteinExistence type="predicted"/>
<reference evidence="8" key="1">
    <citation type="journal article" date="2019" name="Int. J. Syst. Evol. Microbiol.">
        <title>The Global Catalogue of Microorganisms (GCM) 10K type strain sequencing project: providing services to taxonomists for standard genome sequencing and annotation.</title>
        <authorList>
            <consortium name="The Broad Institute Genomics Platform"/>
            <consortium name="The Broad Institute Genome Sequencing Center for Infectious Disease"/>
            <person name="Wu L."/>
            <person name="Ma J."/>
        </authorList>
    </citation>
    <scope>NUCLEOTIDE SEQUENCE [LARGE SCALE GENOMIC DNA]</scope>
    <source>
        <strain evidence="8">JCM 18326</strain>
    </source>
</reference>
<keyword evidence="6" id="KW-0812">Transmembrane</keyword>
<dbReference type="InterPro" id="IPR036280">
    <property type="entry name" value="Multihaem_cyt_sf"/>
</dbReference>
<keyword evidence="6" id="KW-0472">Membrane</keyword>
<accession>A0ABP9DCS6</accession>
<protein>
    <recommendedName>
        <fullName evidence="9">NapC/NirT cytochrome c N-terminal domain-containing protein</fullName>
    </recommendedName>
</protein>
<keyword evidence="3" id="KW-0479">Metal-binding</keyword>
<keyword evidence="5" id="KW-0408">Iron</keyword>
<sequence>METVLVYIAIALVLLEVILLYRLHVNRGSLTAKVKWLALFAIIIVPASTLLFANYHVFESTKKSAECMSCHVMAAIGNDMKGWTEEEHSMTLAARHYRNGWLPEEQECYSCHKDYGFQGTFKAKLDGYRHLMRYVTETYEEPIRYRGEFNYMNCLGCHQNNRSFTEVEEHAPVVTNITGDNPTISCLNCHGRAHPEPSRRTPGHPEFEELKIPVKDAEALRSYLKKFDTELTKK</sequence>
<dbReference type="InterPro" id="IPR038266">
    <property type="entry name" value="NapC/NirT_cytc_sf"/>
</dbReference>
<comment type="caution">
    <text evidence="7">The sequence shown here is derived from an EMBL/GenBank/DDBJ whole genome shotgun (WGS) entry which is preliminary data.</text>
</comment>
<evidence type="ECO:0000256" key="4">
    <source>
        <dbReference type="ARBA" id="ARBA00022982"/>
    </source>
</evidence>
<keyword evidence="4" id="KW-0249">Electron transport</keyword>
<feature type="transmembrane region" description="Helical" evidence="6">
    <location>
        <begin position="36"/>
        <end position="58"/>
    </location>
</feature>
<evidence type="ECO:0008006" key="9">
    <source>
        <dbReference type="Google" id="ProtNLM"/>
    </source>
</evidence>
<dbReference type="Proteomes" id="UP001500298">
    <property type="component" value="Unassembled WGS sequence"/>
</dbReference>
<gene>
    <name evidence="7" type="ORF">GCM10023331_17140</name>
</gene>
<evidence type="ECO:0000256" key="3">
    <source>
        <dbReference type="ARBA" id="ARBA00022723"/>
    </source>
</evidence>
<dbReference type="RefSeq" id="WP_345370959.1">
    <property type="nucleotide sequence ID" value="NZ_BAABJX010000026.1"/>
</dbReference>
<evidence type="ECO:0000256" key="2">
    <source>
        <dbReference type="ARBA" id="ARBA00022617"/>
    </source>
</evidence>